<comment type="caution">
    <text evidence="1">The sequence shown here is derived from an EMBL/GenBank/DDBJ whole genome shotgun (WGS) entry which is preliminary data.</text>
</comment>
<reference evidence="1" key="2">
    <citation type="submission" date="2021-10" db="EMBL/GenBank/DDBJ databases">
        <authorList>
            <person name="Piombo E."/>
        </authorList>
    </citation>
    <scope>NUCLEOTIDE SEQUENCE</scope>
</reference>
<accession>A0ACA9TPV9</accession>
<organism evidence="1 2">
    <name type="scientific">Clonostachys rosea f. rosea IK726</name>
    <dbReference type="NCBI Taxonomy" id="1349383"/>
    <lineage>
        <taxon>Eukaryota</taxon>
        <taxon>Fungi</taxon>
        <taxon>Dikarya</taxon>
        <taxon>Ascomycota</taxon>
        <taxon>Pezizomycotina</taxon>
        <taxon>Sordariomycetes</taxon>
        <taxon>Hypocreomycetidae</taxon>
        <taxon>Hypocreales</taxon>
        <taxon>Bionectriaceae</taxon>
        <taxon>Clonostachys</taxon>
    </lineage>
</organism>
<evidence type="ECO:0000313" key="2">
    <source>
        <dbReference type="Proteomes" id="UP000836387"/>
    </source>
</evidence>
<gene>
    <name evidence="1" type="ORF">CRV2_00000154</name>
</gene>
<keyword evidence="2" id="KW-1185">Reference proteome</keyword>
<evidence type="ECO:0000313" key="1">
    <source>
        <dbReference type="EMBL" id="CAG9943001.1"/>
    </source>
</evidence>
<name>A0ACA9TPV9_BIOOC</name>
<protein>
    <submittedName>
        <fullName evidence="1">Uncharacterized protein</fullName>
    </submittedName>
</protein>
<dbReference type="Proteomes" id="UP000836387">
    <property type="component" value="Unassembled WGS sequence"/>
</dbReference>
<sequence>MADPQPVSGEAVTPTTGVDITGTGERIDGNHNSEEIEEGDAAELPSRETVCLTLREQGCQTEAMVDLENIAKDLLAGKAMLPDVPCPHQGCDHVVANNNAENLANHIREAHPESLTSTVQSLVLRCPLQGCHDEAVYNSLPELADHILTAHQHRTVLPSFSDLSQSLSSPMQNLAGPSPAPVGKNPESPPAPQLPSPRSQLQQNQPPPQHSSPRVEFNPNPTAQAPRAYGLYSRDRTEQVGEQAEQRTRYGDPRLTAVQEQLQEQPQSQMTDADREAALVLAAMSEAQPLARTAAEEREPSHHPSEEEIQSEGQGDAPEDAAGPSEPTTLTDPPFTPSPGDKCSMCLRSLPNPQAKAPEDEPSFESQWKAHVNPERNCRIPNKVGSHENLPNRSGWIKQHARGARDAVRDARKDYRNKNKDLFGHKFYPFDGKLPNSSFWKHDPNNNDNSESWNKPWPPAIEKRLREDAAREAEAQTEAPGPSRAAARARPTTARRRKKQAPSDNAEYRTESESDSDDDIEPDVDDTRQPKRRRRPLTARPLLEEMPELEAGHELKLGVEPGPQDLEPQLLVAEVQEETEPQVPPPREVLLLQRAPGGLLGNTRGGDSRVGRFDFTVAIVRCFALLIDCKFVPGFDPLIQIM</sequence>
<proteinExistence type="predicted"/>
<reference evidence="1" key="1">
    <citation type="submission" date="2020-04" db="EMBL/GenBank/DDBJ databases">
        <authorList>
            <person name="Broberg M."/>
        </authorList>
    </citation>
    <scope>NUCLEOTIDE SEQUENCE</scope>
</reference>
<dbReference type="EMBL" id="CADEHS020000007">
    <property type="protein sequence ID" value="CAG9943001.1"/>
    <property type="molecule type" value="Genomic_DNA"/>
</dbReference>